<organism evidence="1 2">
    <name type="scientific">Actinophytocola xinjiangensis</name>
    <dbReference type="NCBI Taxonomy" id="485602"/>
    <lineage>
        <taxon>Bacteria</taxon>
        <taxon>Bacillati</taxon>
        <taxon>Actinomycetota</taxon>
        <taxon>Actinomycetes</taxon>
        <taxon>Pseudonocardiales</taxon>
        <taxon>Pseudonocardiaceae</taxon>
    </lineage>
</organism>
<proteinExistence type="predicted"/>
<gene>
    <name evidence="1" type="ORF">BLA60_29840</name>
</gene>
<name>A0A7Z0WGL2_9PSEU</name>
<keyword evidence="2" id="KW-1185">Reference proteome</keyword>
<protein>
    <submittedName>
        <fullName evidence="1">Uncharacterized protein</fullName>
    </submittedName>
</protein>
<dbReference type="InterPro" id="IPR038468">
    <property type="entry name" value="MmpS_C"/>
</dbReference>
<accession>A0A7Z0WGL2</accession>
<dbReference type="Proteomes" id="UP000185696">
    <property type="component" value="Unassembled WGS sequence"/>
</dbReference>
<evidence type="ECO:0000313" key="2">
    <source>
        <dbReference type="Proteomes" id="UP000185696"/>
    </source>
</evidence>
<evidence type="ECO:0000313" key="1">
    <source>
        <dbReference type="EMBL" id="OLF06763.1"/>
    </source>
</evidence>
<comment type="caution">
    <text evidence="1">The sequence shown here is derived from an EMBL/GenBank/DDBJ whole genome shotgun (WGS) entry which is preliminary data.</text>
</comment>
<dbReference type="AlphaFoldDB" id="A0A7Z0WGL2"/>
<dbReference type="EMBL" id="MSIF01000019">
    <property type="protein sequence ID" value="OLF06763.1"/>
    <property type="molecule type" value="Genomic_DNA"/>
</dbReference>
<dbReference type="Gene3D" id="2.60.40.2880">
    <property type="entry name" value="MmpS1-5, C-terminal soluble domain"/>
    <property type="match status" value="1"/>
</dbReference>
<reference evidence="1 2" key="1">
    <citation type="submission" date="2016-12" db="EMBL/GenBank/DDBJ databases">
        <title>The draft genome sequence of Actinophytocola xinjiangensis.</title>
        <authorList>
            <person name="Wang W."/>
            <person name="Yuan L."/>
        </authorList>
    </citation>
    <scope>NUCLEOTIDE SEQUENCE [LARGE SCALE GENOMIC DNA]</scope>
    <source>
        <strain evidence="1 2">CGMCC 4.4663</strain>
    </source>
</reference>
<sequence>MIVAALLCAGCSAQDTPAEPAGPREVTLRVTGEDWDSADIAITADDEALPIESVPLPWTRELPYDSSSTLWLFARFTYQEGKNTTGADLACEILVDGKRVDRVDARSRLNEEGDAVVEEHAVCSYTPA</sequence>